<evidence type="ECO:0000313" key="2">
    <source>
        <dbReference type="EMBL" id="DAD37045.1"/>
    </source>
</evidence>
<feature type="transmembrane region" description="Helical" evidence="1">
    <location>
        <begin position="20"/>
        <end position="38"/>
    </location>
</feature>
<dbReference type="Proteomes" id="UP000607653">
    <property type="component" value="Unassembled WGS sequence"/>
</dbReference>
<evidence type="ECO:0000313" key="5">
    <source>
        <dbReference type="Proteomes" id="UP000607653"/>
    </source>
</evidence>
<protein>
    <submittedName>
        <fullName evidence="2">Uncharacterized protein</fullName>
    </submittedName>
</protein>
<gene>
    <name evidence="2" type="ORF">HUJ06_007686</name>
    <name evidence="3" type="ORF">HUJ06_007700</name>
    <name evidence="4" type="ORF">HUJ06_007702</name>
</gene>
<keyword evidence="5" id="KW-1185">Reference proteome</keyword>
<dbReference type="EMBL" id="DUZY01000004">
    <property type="protein sequence ID" value="DAD37059.1"/>
    <property type="molecule type" value="Genomic_DNA"/>
</dbReference>
<organism evidence="2 5">
    <name type="scientific">Nelumbo nucifera</name>
    <name type="common">Sacred lotus</name>
    <dbReference type="NCBI Taxonomy" id="4432"/>
    <lineage>
        <taxon>Eukaryota</taxon>
        <taxon>Viridiplantae</taxon>
        <taxon>Streptophyta</taxon>
        <taxon>Embryophyta</taxon>
        <taxon>Tracheophyta</taxon>
        <taxon>Spermatophyta</taxon>
        <taxon>Magnoliopsida</taxon>
        <taxon>Proteales</taxon>
        <taxon>Nelumbonaceae</taxon>
        <taxon>Nelumbo</taxon>
    </lineage>
</organism>
<accession>A0A822Z0P7</accession>
<sequence>MDREVVNNSKRKGLPDFSHSAPVVTSPLTVILVIRFLLSTPIWMTMKEKKSQEIHRSLVHHCPIFVII</sequence>
<name>A0A822Z0P7_NELNU</name>
<dbReference type="EMBL" id="DUZY01000004">
    <property type="protein sequence ID" value="DAD37045.1"/>
    <property type="molecule type" value="Genomic_DNA"/>
</dbReference>
<reference evidence="2 5" key="1">
    <citation type="journal article" date="2020" name="Mol. Biol. Evol.">
        <title>Distinct Expression and Methylation Patterns for Genes with Different Fates following a Single Whole-Genome Duplication in Flowering Plants.</title>
        <authorList>
            <person name="Shi T."/>
            <person name="Rahmani R.S."/>
            <person name="Gugger P.F."/>
            <person name="Wang M."/>
            <person name="Li H."/>
            <person name="Zhang Y."/>
            <person name="Li Z."/>
            <person name="Wang Q."/>
            <person name="Van de Peer Y."/>
            <person name="Marchal K."/>
            <person name="Chen J."/>
        </authorList>
    </citation>
    <scope>NUCLEOTIDE SEQUENCE [LARGE SCALE GENOMIC DNA]</scope>
    <source>
        <tissue evidence="2">Leaf</tissue>
    </source>
</reference>
<evidence type="ECO:0000256" key="1">
    <source>
        <dbReference type="SAM" id="Phobius"/>
    </source>
</evidence>
<dbReference type="AlphaFoldDB" id="A0A822Z0P7"/>
<evidence type="ECO:0000313" key="4">
    <source>
        <dbReference type="EMBL" id="DAD37061.1"/>
    </source>
</evidence>
<keyword evidence="1" id="KW-0472">Membrane</keyword>
<keyword evidence="1" id="KW-0812">Transmembrane</keyword>
<evidence type="ECO:0000313" key="3">
    <source>
        <dbReference type="EMBL" id="DAD37059.1"/>
    </source>
</evidence>
<comment type="caution">
    <text evidence="2">The sequence shown here is derived from an EMBL/GenBank/DDBJ whole genome shotgun (WGS) entry which is preliminary data.</text>
</comment>
<keyword evidence="1" id="KW-1133">Transmembrane helix</keyword>
<dbReference type="EMBL" id="DUZY01000004">
    <property type="protein sequence ID" value="DAD37061.1"/>
    <property type="molecule type" value="Genomic_DNA"/>
</dbReference>
<proteinExistence type="predicted"/>